<dbReference type="OrthoDB" id="10483633at2759"/>
<dbReference type="GeneID" id="9059085"/>
<name>C5K669_PERM5</name>
<proteinExistence type="predicted"/>
<gene>
    <name evidence="1" type="ORF">Pmar_PMAR007384</name>
</gene>
<keyword evidence="2" id="KW-1185">Reference proteome</keyword>
<reference evidence="1 2" key="1">
    <citation type="submission" date="2008-07" db="EMBL/GenBank/DDBJ databases">
        <authorList>
            <person name="El-Sayed N."/>
            <person name="Caler E."/>
            <person name="Inman J."/>
            <person name="Amedeo P."/>
            <person name="Hass B."/>
            <person name="Wortman J."/>
        </authorList>
    </citation>
    <scope>NUCLEOTIDE SEQUENCE [LARGE SCALE GENOMIC DNA]</scope>
    <source>
        <strain evidence="2">ATCC 50983 / TXsc</strain>
    </source>
</reference>
<evidence type="ECO:0000313" key="2">
    <source>
        <dbReference type="Proteomes" id="UP000007800"/>
    </source>
</evidence>
<sequence length="287" mass="31420">MEYCTGARIKHTKDIPPASSNLLLGLIIDLSHGGFFITLDESRRHRLISSLTDIKTRRAKISSKLAGKLTFAAEAFLGKAGRGFIRSLIRSSLGLHVPDATLVASIESLLYILHKPNIFTRNLVNELRLTPQRLICYADATGDGNLGFFSPPSAPHQAVYGFVNMAQHYTSSRPHINILELLAGAIAVHTLSATTRPGTAFIILFLDNTVAESLIYTGSSSSSQLNHAASLFWLNVANLPIYNVFISRVSSSLNPADSVSRHDFDQPWLEDAKSIPISLPQWTLDVL</sequence>
<organism evidence="2">
    <name type="scientific">Perkinsus marinus (strain ATCC 50983 / TXsc)</name>
    <dbReference type="NCBI Taxonomy" id="423536"/>
    <lineage>
        <taxon>Eukaryota</taxon>
        <taxon>Sar</taxon>
        <taxon>Alveolata</taxon>
        <taxon>Perkinsozoa</taxon>
        <taxon>Perkinsea</taxon>
        <taxon>Perkinsida</taxon>
        <taxon>Perkinsidae</taxon>
        <taxon>Perkinsus</taxon>
    </lineage>
</organism>
<accession>C5K669</accession>
<protein>
    <submittedName>
        <fullName evidence="1">Uncharacterized protein</fullName>
    </submittedName>
</protein>
<evidence type="ECO:0000313" key="1">
    <source>
        <dbReference type="EMBL" id="EER20099.1"/>
    </source>
</evidence>
<dbReference type="Proteomes" id="UP000007800">
    <property type="component" value="Unassembled WGS sequence"/>
</dbReference>
<dbReference type="EMBL" id="GG670840">
    <property type="protein sequence ID" value="EER20099.1"/>
    <property type="molecule type" value="Genomic_DNA"/>
</dbReference>
<dbReference type="InParanoid" id="C5K669"/>
<dbReference type="RefSeq" id="XP_002788303.1">
    <property type="nucleotide sequence ID" value="XM_002788257.1"/>
</dbReference>
<dbReference type="OMA" id="NARLICY"/>
<dbReference type="AlphaFoldDB" id="C5K669"/>